<feature type="transmembrane region" description="Helical" evidence="1">
    <location>
        <begin position="15"/>
        <end position="33"/>
    </location>
</feature>
<name>A0AA48H3J1_9BACT</name>
<organism evidence="2 3">
    <name type="scientific">Mesoterricola silvestris</name>
    <dbReference type="NCBI Taxonomy" id="2927979"/>
    <lineage>
        <taxon>Bacteria</taxon>
        <taxon>Pseudomonadati</taxon>
        <taxon>Acidobacteriota</taxon>
        <taxon>Holophagae</taxon>
        <taxon>Holophagales</taxon>
        <taxon>Holophagaceae</taxon>
        <taxon>Mesoterricola</taxon>
    </lineage>
</organism>
<evidence type="ECO:0000313" key="2">
    <source>
        <dbReference type="EMBL" id="BDU71253.1"/>
    </source>
</evidence>
<evidence type="ECO:0000256" key="1">
    <source>
        <dbReference type="SAM" id="Phobius"/>
    </source>
</evidence>
<protein>
    <submittedName>
        <fullName evidence="2">Uncharacterized protein</fullName>
    </submittedName>
</protein>
<accession>A0AA48H3J1</accession>
<gene>
    <name evidence="2" type="ORF">METEAL_04270</name>
</gene>
<feature type="transmembrane region" description="Helical" evidence="1">
    <location>
        <begin position="53"/>
        <end position="73"/>
    </location>
</feature>
<dbReference type="RefSeq" id="WP_316414139.1">
    <property type="nucleotide sequence ID" value="NZ_AP027080.1"/>
</dbReference>
<keyword evidence="1" id="KW-0812">Transmembrane</keyword>
<keyword evidence="3" id="KW-1185">Reference proteome</keyword>
<sequence>MNIPGHYQRFHRTHLRFALVMLAVALLAGISFQESGRKVLISPEVPAGAHLEFLLTLALVHGHAVLVGVLLPLAFSWMLHLSSALGARPVSQRVLGWTTGLYLPGAVLTVILMLLKGYHLVLGVRHGTHDFALLNERFMFGNHFLRAGAYGLAHGLMGLGLGVLGVALWRNLGERQA</sequence>
<keyword evidence="1" id="KW-1133">Transmembrane helix</keyword>
<dbReference type="KEGG" id="msil:METEAL_04270"/>
<dbReference type="EMBL" id="AP027080">
    <property type="protein sequence ID" value="BDU71253.1"/>
    <property type="molecule type" value="Genomic_DNA"/>
</dbReference>
<reference evidence="3" key="1">
    <citation type="journal article" date="2023" name="Int. J. Syst. Evol. Microbiol.">
        <title>Mesoterricola silvestris gen. nov., sp. nov., Mesoterricola sediminis sp. nov., Geothrix oryzae sp. nov., Geothrix edaphica sp. nov., Geothrix rubra sp. nov., and Geothrix limicola sp. nov., six novel members of Acidobacteriota isolated from soils.</title>
        <authorList>
            <person name="Itoh H."/>
            <person name="Sugisawa Y."/>
            <person name="Mise K."/>
            <person name="Xu Z."/>
            <person name="Kuniyasu M."/>
            <person name="Ushijima N."/>
            <person name="Kawano K."/>
            <person name="Kobayashi E."/>
            <person name="Shiratori Y."/>
            <person name="Masuda Y."/>
            <person name="Senoo K."/>
        </authorList>
    </citation>
    <scope>NUCLEOTIDE SEQUENCE [LARGE SCALE GENOMIC DNA]</scope>
    <source>
        <strain evidence="3">W79</strain>
    </source>
</reference>
<dbReference type="Proteomes" id="UP001238179">
    <property type="component" value="Chromosome"/>
</dbReference>
<feature type="transmembrane region" description="Helical" evidence="1">
    <location>
        <begin position="147"/>
        <end position="169"/>
    </location>
</feature>
<proteinExistence type="predicted"/>
<dbReference type="AlphaFoldDB" id="A0AA48H3J1"/>
<feature type="transmembrane region" description="Helical" evidence="1">
    <location>
        <begin position="94"/>
        <end position="115"/>
    </location>
</feature>
<evidence type="ECO:0000313" key="3">
    <source>
        <dbReference type="Proteomes" id="UP001238179"/>
    </source>
</evidence>
<keyword evidence="1" id="KW-0472">Membrane</keyword>